<keyword evidence="2" id="KW-0238">DNA-binding</keyword>
<dbReference type="AlphaFoldDB" id="A0A7S2SND5"/>
<dbReference type="PROSITE" id="PS51294">
    <property type="entry name" value="HTH_MYB"/>
    <property type="match status" value="2"/>
</dbReference>
<keyword evidence="1" id="KW-0677">Repeat</keyword>
<feature type="region of interest" description="Disordered" evidence="3">
    <location>
        <begin position="1"/>
        <end position="30"/>
    </location>
</feature>
<dbReference type="SMART" id="SM00717">
    <property type="entry name" value="SANT"/>
    <property type="match status" value="2"/>
</dbReference>
<feature type="domain" description="HTH myb-type" evidence="5">
    <location>
        <begin position="96"/>
        <end position="150"/>
    </location>
</feature>
<feature type="region of interest" description="Disordered" evidence="3">
    <location>
        <begin position="157"/>
        <end position="183"/>
    </location>
</feature>
<sequence>MITRNAGKGGPKTSMTLRTCMDSPSPVSTKGVMSAAKSRQCDRRVWSNEEDEAIRTLVGEQGTKKWSWIATELRQRYNIDGRTGKQCRERWHNHLDPEIKKCPWSESEEQALAEAHQKLGNRWSEISKLLPGRTDNAIKNHWYSTMRRNVRRLTKEVWSHRDMTPGDDTQGGKKRRKKRCKDELVTPHNYKPVKKRKISPDEAFVKKVAHKGKKMKKERVGRKAASLAELQDYVKTTAEAAAEVMAEMNAGQPDDIENVELLAKAGDEAVVDPTGLAAKVLSNSQEFREKLRLKLVEKDYVKSSRKPYKQRAPRVSKPVVASPKMETPRKERCLADITADFTNSASSALSSTVKKLKLGLGRFKSRPDADHLSFLDGLNLALSSTFKANSATPLRDGTSSSLADCSPVSSSIPFSLSPLKTPNIHGCKIKDEPEDRNTPSAAATMAFLSPVKGDNCMHVSTPTKDGDLQNSFLLQTPSPHQLEPKQTPTYLSFQSPARVALTPHDVLKKANLVLNFDEDAEFVDSLGFSINS</sequence>
<dbReference type="PANTHER" id="PTHR45614:SF274">
    <property type="entry name" value="MYB-LIKE DNA-BINDING PROTEIN"/>
    <property type="match status" value="1"/>
</dbReference>
<dbReference type="GO" id="GO:0000981">
    <property type="term" value="F:DNA-binding transcription factor activity, RNA polymerase II-specific"/>
    <property type="evidence" value="ECO:0007669"/>
    <property type="project" value="TreeGrafter"/>
</dbReference>
<evidence type="ECO:0000256" key="1">
    <source>
        <dbReference type="ARBA" id="ARBA00022737"/>
    </source>
</evidence>
<feature type="domain" description="Myb-like" evidence="4">
    <location>
        <begin position="96"/>
        <end position="146"/>
    </location>
</feature>
<name>A0A7S2SND5_9STRA</name>
<dbReference type="PROSITE" id="PS50090">
    <property type="entry name" value="MYB_LIKE"/>
    <property type="match status" value="2"/>
</dbReference>
<accession>A0A7S2SND5</accession>
<reference evidence="6" key="1">
    <citation type="submission" date="2021-01" db="EMBL/GenBank/DDBJ databases">
        <authorList>
            <person name="Corre E."/>
            <person name="Pelletier E."/>
            <person name="Niang G."/>
            <person name="Scheremetjew M."/>
            <person name="Finn R."/>
            <person name="Kale V."/>
            <person name="Holt S."/>
            <person name="Cochrane G."/>
            <person name="Meng A."/>
            <person name="Brown T."/>
            <person name="Cohen L."/>
        </authorList>
    </citation>
    <scope>NUCLEOTIDE SEQUENCE</scope>
    <source>
        <strain evidence="6">NY070348D</strain>
    </source>
</reference>
<feature type="domain" description="Myb-like" evidence="4">
    <location>
        <begin position="38"/>
        <end position="95"/>
    </location>
</feature>
<dbReference type="GO" id="GO:0000978">
    <property type="term" value="F:RNA polymerase II cis-regulatory region sequence-specific DNA binding"/>
    <property type="evidence" value="ECO:0007669"/>
    <property type="project" value="TreeGrafter"/>
</dbReference>
<dbReference type="SUPFAM" id="SSF46689">
    <property type="entry name" value="Homeodomain-like"/>
    <property type="match status" value="1"/>
</dbReference>
<dbReference type="InterPro" id="IPR009057">
    <property type="entry name" value="Homeodomain-like_sf"/>
</dbReference>
<feature type="region of interest" description="Disordered" evidence="3">
    <location>
        <begin position="306"/>
        <end position="327"/>
    </location>
</feature>
<feature type="domain" description="HTH myb-type" evidence="5">
    <location>
        <begin position="43"/>
        <end position="95"/>
    </location>
</feature>
<evidence type="ECO:0000256" key="3">
    <source>
        <dbReference type="SAM" id="MobiDB-lite"/>
    </source>
</evidence>
<dbReference type="InterPro" id="IPR001005">
    <property type="entry name" value="SANT/Myb"/>
</dbReference>
<dbReference type="FunFam" id="1.10.10.60:FF:000010">
    <property type="entry name" value="Transcriptional activator Myb isoform A"/>
    <property type="match status" value="1"/>
</dbReference>
<dbReference type="GO" id="GO:0005634">
    <property type="term" value="C:nucleus"/>
    <property type="evidence" value="ECO:0007669"/>
    <property type="project" value="TreeGrafter"/>
</dbReference>
<protein>
    <submittedName>
        <fullName evidence="6">Uncharacterized protein</fullName>
    </submittedName>
</protein>
<dbReference type="Pfam" id="PF00249">
    <property type="entry name" value="Myb_DNA-binding"/>
    <property type="match status" value="2"/>
</dbReference>
<dbReference type="Gene3D" id="1.10.10.60">
    <property type="entry name" value="Homeodomain-like"/>
    <property type="match status" value="2"/>
</dbReference>
<gene>
    <name evidence="6" type="ORF">QSP1433_LOCUS16120</name>
</gene>
<dbReference type="InterPro" id="IPR050560">
    <property type="entry name" value="MYB_TF"/>
</dbReference>
<evidence type="ECO:0000259" key="4">
    <source>
        <dbReference type="PROSITE" id="PS50090"/>
    </source>
</evidence>
<dbReference type="EMBL" id="HBHK01025680">
    <property type="protein sequence ID" value="CAD9705169.1"/>
    <property type="molecule type" value="Transcribed_RNA"/>
</dbReference>
<dbReference type="CDD" id="cd00167">
    <property type="entry name" value="SANT"/>
    <property type="match status" value="2"/>
</dbReference>
<evidence type="ECO:0000313" key="6">
    <source>
        <dbReference type="EMBL" id="CAD9705169.1"/>
    </source>
</evidence>
<dbReference type="PANTHER" id="PTHR45614">
    <property type="entry name" value="MYB PROTEIN-RELATED"/>
    <property type="match status" value="1"/>
</dbReference>
<dbReference type="InterPro" id="IPR017930">
    <property type="entry name" value="Myb_dom"/>
</dbReference>
<proteinExistence type="predicted"/>
<evidence type="ECO:0000256" key="2">
    <source>
        <dbReference type="ARBA" id="ARBA00023125"/>
    </source>
</evidence>
<organism evidence="6">
    <name type="scientific">Mucochytrium quahogii</name>
    <dbReference type="NCBI Taxonomy" id="96639"/>
    <lineage>
        <taxon>Eukaryota</taxon>
        <taxon>Sar</taxon>
        <taxon>Stramenopiles</taxon>
        <taxon>Bigyra</taxon>
        <taxon>Labyrinthulomycetes</taxon>
        <taxon>Thraustochytrida</taxon>
        <taxon>Thraustochytriidae</taxon>
        <taxon>Mucochytrium</taxon>
    </lineage>
</organism>
<evidence type="ECO:0000259" key="5">
    <source>
        <dbReference type="PROSITE" id="PS51294"/>
    </source>
</evidence>